<dbReference type="FunFam" id="1.10.3720.10:FF:000003">
    <property type="entry name" value="Aliphatic sulfonate ABC transporter permease"/>
    <property type="match status" value="1"/>
</dbReference>
<protein>
    <submittedName>
        <fullName evidence="9">Bicarbonate transport system permease protein CmpB</fullName>
    </submittedName>
</protein>
<feature type="transmembrane region" description="Helical" evidence="7">
    <location>
        <begin position="173"/>
        <end position="192"/>
    </location>
</feature>
<dbReference type="AlphaFoldDB" id="A0A518ET01"/>
<dbReference type="RefSeq" id="WP_145198083.1">
    <property type="nucleotide sequence ID" value="NZ_CP036434.1"/>
</dbReference>
<feature type="transmembrane region" description="Helical" evidence="7">
    <location>
        <begin position="70"/>
        <end position="90"/>
    </location>
</feature>
<evidence type="ECO:0000256" key="4">
    <source>
        <dbReference type="ARBA" id="ARBA00022692"/>
    </source>
</evidence>
<dbReference type="GO" id="GO:0042918">
    <property type="term" value="P:alkanesulfonate transmembrane transport"/>
    <property type="evidence" value="ECO:0007669"/>
    <property type="project" value="UniProtKB-ARBA"/>
</dbReference>
<feature type="transmembrane region" description="Helical" evidence="7">
    <location>
        <begin position="204"/>
        <end position="224"/>
    </location>
</feature>
<evidence type="ECO:0000256" key="1">
    <source>
        <dbReference type="ARBA" id="ARBA00004651"/>
    </source>
</evidence>
<feature type="transmembrane region" description="Helical" evidence="7">
    <location>
        <begin position="12"/>
        <end position="31"/>
    </location>
</feature>
<keyword evidence="3" id="KW-1003">Cell membrane</keyword>
<dbReference type="PROSITE" id="PS50928">
    <property type="entry name" value="ABC_TM1"/>
    <property type="match status" value="1"/>
</dbReference>
<feature type="transmembrane region" description="Helical" evidence="7">
    <location>
        <begin position="111"/>
        <end position="134"/>
    </location>
</feature>
<dbReference type="InterPro" id="IPR035906">
    <property type="entry name" value="MetI-like_sf"/>
</dbReference>
<comment type="subcellular location">
    <subcellularLocation>
        <location evidence="1 7">Cell membrane</location>
        <topology evidence="1 7">Multi-pass membrane protein</topology>
    </subcellularLocation>
</comment>
<gene>
    <name evidence="9" type="primary">cmpB</name>
    <name evidence="9" type="ORF">Poly30_27350</name>
</gene>
<dbReference type="InterPro" id="IPR000515">
    <property type="entry name" value="MetI-like"/>
</dbReference>
<proteinExistence type="inferred from homology"/>
<dbReference type="PANTHER" id="PTHR30151:SF0">
    <property type="entry name" value="ABC TRANSPORTER PERMEASE PROTEIN MJ0413-RELATED"/>
    <property type="match status" value="1"/>
</dbReference>
<dbReference type="SUPFAM" id="SSF161098">
    <property type="entry name" value="MetI-like"/>
    <property type="match status" value="1"/>
</dbReference>
<evidence type="ECO:0000313" key="10">
    <source>
        <dbReference type="Proteomes" id="UP000320390"/>
    </source>
</evidence>
<evidence type="ECO:0000313" key="9">
    <source>
        <dbReference type="EMBL" id="QDV07216.1"/>
    </source>
</evidence>
<evidence type="ECO:0000256" key="7">
    <source>
        <dbReference type="RuleBase" id="RU363032"/>
    </source>
</evidence>
<accession>A0A518ET01</accession>
<evidence type="ECO:0000256" key="3">
    <source>
        <dbReference type="ARBA" id="ARBA00022475"/>
    </source>
</evidence>
<evidence type="ECO:0000256" key="5">
    <source>
        <dbReference type="ARBA" id="ARBA00022989"/>
    </source>
</evidence>
<keyword evidence="5 7" id="KW-1133">Transmembrane helix</keyword>
<dbReference type="OrthoDB" id="9804353at2"/>
<dbReference type="PANTHER" id="PTHR30151">
    <property type="entry name" value="ALKANE SULFONATE ABC TRANSPORTER-RELATED, MEMBRANE SUBUNIT"/>
    <property type="match status" value="1"/>
</dbReference>
<name>A0A518ET01_9BACT</name>
<keyword evidence="2 7" id="KW-0813">Transport</keyword>
<keyword evidence="4 7" id="KW-0812">Transmembrane</keyword>
<dbReference type="Gene3D" id="1.10.3720.10">
    <property type="entry name" value="MetI-like"/>
    <property type="match status" value="1"/>
</dbReference>
<evidence type="ECO:0000256" key="6">
    <source>
        <dbReference type="ARBA" id="ARBA00023136"/>
    </source>
</evidence>
<dbReference type="GO" id="GO:0005886">
    <property type="term" value="C:plasma membrane"/>
    <property type="evidence" value="ECO:0007669"/>
    <property type="project" value="UniProtKB-SubCell"/>
</dbReference>
<keyword evidence="10" id="KW-1185">Reference proteome</keyword>
<reference evidence="9 10" key="1">
    <citation type="submission" date="2019-02" db="EMBL/GenBank/DDBJ databases">
        <title>Deep-cultivation of Planctomycetes and their phenomic and genomic characterization uncovers novel biology.</title>
        <authorList>
            <person name="Wiegand S."/>
            <person name="Jogler M."/>
            <person name="Boedeker C."/>
            <person name="Pinto D."/>
            <person name="Vollmers J."/>
            <person name="Rivas-Marin E."/>
            <person name="Kohn T."/>
            <person name="Peeters S.H."/>
            <person name="Heuer A."/>
            <person name="Rast P."/>
            <person name="Oberbeckmann S."/>
            <person name="Bunk B."/>
            <person name="Jeske O."/>
            <person name="Meyerdierks A."/>
            <person name="Storesund J.E."/>
            <person name="Kallscheuer N."/>
            <person name="Luecker S."/>
            <person name="Lage O.M."/>
            <person name="Pohl T."/>
            <person name="Merkel B.J."/>
            <person name="Hornburger P."/>
            <person name="Mueller R.-W."/>
            <person name="Bruemmer F."/>
            <person name="Labrenz M."/>
            <person name="Spormann A.M."/>
            <person name="Op den Camp H."/>
            <person name="Overmann J."/>
            <person name="Amann R."/>
            <person name="Jetten M.S.M."/>
            <person name="Mascher T."/>
            <person name="Medema M.H."/>
            <person name="Devos D.P."/>
            <person name="Kaster A.-K."/>
            <person name="Ovreas L."/>
            <person name="Rohde M."/>
            <person name="Galperin M.Y."/>
            <person name="Jogler C."/>
        </authorList>
    </citation>
    <scope>NUCLEOTIDE SEQUENCE [LARGE SCALE GENOMIC DNA]</scope>
    <source>
        <strain evidence="9 10">Poly30</strain>
    </source>
</reference>
<keyword evidence="6 7" id="KW-0472">Membrane</keyword>
<dbReference type="CDD" id="cd06261">
    <property type="entry name" value="TM_PBP2"/>
    <property type="match status" value="1"/>
</dbReference>
<feature type="transmembrane region" description="Helical" evidence="7">
    <location>
        <begin position="236"/>
        <end position="256"/>
    </location>
</feature>
<sequence length="272" mass="29446">MSHSQAPATWWRKFALGSLGFVVTIALWQVATWGNDITEVPGPWLTLQGLRELATDGVLWRNIAASVFRVAWGFCLAAGIGIPLGVWMGWNRDVVLFFNPTIQMMRPISPIAWIPFAVVIFGGANFMLAGRILFDASDSSAIFLIFLASFFPIVTATTSAVRSIELKYLRSAANFGVTGLGLFRRVILPAALPQILTGLRLALGIAWVVIVAAEMLGVTSGLGFQVNDSRNNLRMDYVAAAMVVIGLVGLALDMAMSNLEASALARRGMSRR</sequence>
<comment type="similarity">
    <text evidence="7">Belongs to the binding-protein-dependent transport system permease family.</text>
</comment>
<dbReference type="Proteomes" id="UP000320390">
    <property type="component" value="Chromosome"/>
</dbReference>
<evidence type="ECO:0000259" key="8">
    <source>
        <dbReference type="PROSITE" id="PS50928"/>
    </source>
</evidence>
<feature type="domain" description="ABC transmembrane type-1" evidence="8">
    <location>
        <begin position="63"/>
        <end position="256"/>
    </location>
</feature>
<evidence type="ECO:0000256" key="2">
    <source>
        <dbReference type="ARBA" id="ARBA00022448"/>
    </source>
</evidence>
<dbReference type="Pfam" id="PF00528">
    <property type="entry name" value="BPD_transp_1"/>
    <property type="match status" value="1"/>
</dbReference>
<dbReference type="EMBL" id="CP036434">
    <property type="protein sequence ID" value="QDV07216.1"/>
    <property type="molecule type" value="Genomic_DNA"/>
</dbReference>
<feature type="transmembrane region" description="Helical" evidence="7">
    <location>
        <begin position="140"/>
        <end position="161"/>
    </location>
</feature>
<organism evidence="9 10">
    <name type="scientific">Saltatorellus ferox</name>
    <dbReference type="NCBI Taxonomy" id="2528018"/>
    <lineage>
        <taxon>Bacteria</taxon>
        <taxon>Pseudomonadati</taxon>
        <taxon>Planctomycetota</taxon>
        <taxon>Planctomycetia</taxon>
        <taxon>Planctomycetia incertae sedis</taxon>
        <taxon>Saltatorellus</taxon>
    </lineage>
</organism>